<dbReference type="InterPro" id="IPR007110">
    <property type="entry name" value="Ig-like_dom"/>
</dbReference>
<dbReference type="SMART" id="SM00406">
    <property type="entry name" value="IGv"/>
    <property type="match status" value="1"/>
</dbReference>
<dbReference type="InterPro" id="IPR036179">
    <property type="entry name" value="Ig-like_dom_sf"/>
</dbReference>
<evidence type="ECO:0000256" key="1">
    <source>
        <dbReference type="ARBA" id="ARBA00022729"/>
    </source>
</evidence>
<keyword evidence="3" id="KW-0675">Receptor</keyword>
<dbReference type="InterPro" id="IPR003599">
    <property type="entry name" value="Ig_sub"/>
</dbReference>
<feature type="domain" description="Ig-like" evidence="6">
    <location>
        <begin position="24"/>
        <end position="118"/>
    </location>
</feature>
<dbReference type="Gene3D" id="2.60.40.10">
    <property type="entry name" value="Immunoglobulins"/>
    <property type="match status" value="1"/>
</dbReference>
<evidence type="ECO:0000256" key="5">
    <source>
        <dbReference type="ARBA" id="ARBA00043266"/>
    </source>
</evidence>
<dbReference type="STRING" id="43700.ENSMALP00000007184"/>
<dbReference type="PROSITE" id="PS50835">
    <property type="entry name" value="IG_LIKE"/>
    <property type="match status" value="1"/>
</dbReference>
<dbReference type="InterPro" id="IPR013783">
    <property type="entry name" value="Ig-like_fold"/>
</dbReference>
<evidence type="ECO:0000256" key="3">
    <source>
        <dbReference type="ARBA" id="ARBA00023170"/>
    </source>
</evidence>
<organism evidence="7 8">
    <name type="scientific">Monopterus albus</name>
    <name type="common">Swamp eel</name>
    <dbReference type="NCBI Taxonomy" id="43700"/>
    <lineage>
        <taxon>Eukaryota</taxon>
        <taxon>Metazoa</taxon>
        <taxon>Chordata</taxon>
        <taxon>Craniata</taxon>
        <taxon>Vertebrata</taxon>
        <taxon>Euteleostomi</taxon>
        <taxon>Actinopterygii</taxon>
        <taxon>Neopterygii</taxon>
        <taxon>Teleostei</taxon>
        <taxon>Neoteleostei</taxon>
        <taxon>Acanthomorphata</taxon>
        <taxon>Anabantaria</taxon>
        <taxon>Synbranchiformes</taxon>
        <taxon>Synbranchidae</taxon>
        <taxon>Monopterus</taxon>
    </lineage>
</organism>
<keyword evidence="8" id="KW-1185">Reference proteome</keyword>
<protein>
    <recommendedName>
        <fullName evidence="6">Ig-like domain-containing protein</fullName>
    </recommendedName>
</protein>
<dbReference type="AlphaFoldDB" id="A0A3Q3IQ48"/>
<keyword evidence="5" id="KW-0391">Immunity</keyword>
<proteinExistence type="predicted"/>
<dbReference type="SUPFAM" id="SSF48726">
    <property type="entry name" value="Immunoglobulin"/>
    <property type="match status" value="1"/>
</dbReference>
<dbReference type="InterPro" id="IPR013106">
    <property type="entry name" value="Ig_V-set"/>
</dbReference>
<dbReference type="GO" id="GO:0002250">
    <property type="term" value="P:adaptive immune response"/>
    <property type="evidence" value="ECO:0007669"/>
    <property type="project" value="UniProtKB-KW"/>
</dbReference>
<reference evidence="7" key="1">
    <citation type="submission" date="2025-08" db="UniProtKB">
        <authorList>
            <consortium name="Ensembl"/>
        </authorList>
    </citation>
    <scope>IDENTIFICATION</scope>
</reference>
<keyword evidence="1" id="KW-0732">Signal</keyword>
<evidence type="ECO:0000256" key="2">
    <source>
        <dbReference type="ARBA" id="ARBA00023130"/>
    </source>
</evidence>
<evidence type="ECO:0000313" key="7">
    <source>
        <dbReference type="Ensembl" id="ENSMALP00000007184.1"/>
    </source>
</evidence>
<keyword evidence="2" id="KW-1064">Adaptive immunity</keyword>
<evidence type="ECO:0000259" key="6">
    <source>
        <dbReference type="PROSITE" id="PS50835"/>
    </source>
</evidence>
<evidence type="ECO:0000256" key="4">
    <source>
        <dbReference type="ARBA" id="ARBA00023319"/>
    </source>
</evidence>
<dbReference type="Proteomes" id="UP000261600">
    <property type="component" value="Unplaced"/>
</dbReference>
<accession>A0A3Q3IQ48</accession>
<keyword evidence="5" id="KW-1279">T cell receptor</keyword>
<reference evidence="7" key="2">
    <citation type="submission" date="2025-09" db="UniProtKB">
        <authorList>
            <consortium name="Ensembl"/>
        </authorList>
    </citation>
    <scope>IDENTIFICATION</scope>
</reference>
<dbReference type="PANTHER" id="PTHR19367:SF18">
    <property type="entry name" value="T CELL RECEPTOR ALPHA VARIABLE 16"/>
    <property type="match status" value="1"/>
</dbReference>
<dbReference type="PANTHER" id="PTHR19367">
    <property type="entry name" value="T-CELL RECEPTOR ALPHA CHAIN V REGION"/>
    <property type="match status" value="1"/>
</dbReference>
<dbReference type="Ensembl" id="ENSMALT00000007333.1">
    <property type="protein sequence ID" value="ENSMALP00000007184.1"/>
    <property type="gene ID" value="ENSMALG00000005109.1"/>
</dbReference>
<keyword evidence="4" id="KW-0393">Immunoglobulin domain</keyword>
<dbReference type="InterPro" id="IPR051287">
    <property type="entry name" value="TCR_variable_region"/>
</dbReference>
<dbReference type="SMART" id="SM00409">
    <property type="entry name" value="IG"/>
    <property type="match status" value="1"/>
</dbReference>
<sequence>MCCTITDMNNSCFAAMASMNSIKPQSTEEAVAEGGNITLTCKYEGVINNIQWYQQYQRSRPEFLLYITEGEWIPPAQSDFSAHINSKEKRVDLQIVSAKLSDSAVYYCALSSQPTCLTLLCTTVLCSPQ</sequence>
<dbReference type="Pfam" id="PF07686">
    <property type="entry name" value="V-set"/>
    <property type="match status" value="1"/>
</dbReference>
<name>A0A3Q3IQ48_MONAL</name>
<evidence type="ECO:0000313" key="8">
    <source>
        <dbReference type="Proteomes" id="UP000261600"/>
    </source>
</evidence>
<dbReference type="GO" id="GO:0042101">
    <property type="term" value="C:T cell receptor complex"/>
    <property type="evidence" value="ECO:0007669"/>
    <property type="project" value="UniProtKB-KW"/>
</dbReference>